<reference evidence="2" key="1">
    <citation type="submission" date="2021-01" db="EMBL/GenBank/DDBJ databases">
        <authorList>
            <person name="Corre E."/>
            <person name="Pelletier E."/>
            <person name="Niang G."/>
            <person name="Scheremetjew M."/>
            <person name="Finn R."/>
            <person name="Kale V."/>
            <person name="Holt S."/>
            <person name="Cochrane G."/>
            <person name="Meng A."/>
            <person name="Brown T."/>
            <person name="Cohen L."/>
        </authorList>
    </citation>
    <scope>NUCLEOTIDE SEQUENCE</scope>
    <source>
        <strain evidence="2">CCAP 1951/1</strain>
    </source>
</reference>
<protein>
    <submittedName>
        <fullName evidence="2">Uncharacterized protein</fullName>
    </submittedName>
</protein>
<feature type="region of interest" description="Disordered" evidence="1">
    <location>
        <begin position="262"/>
        <end position="298"/>
    </location>
</feature>
<dbReference type="AlphaFoldDB" id="A0A7S1LEI1"/>
<organism evidence="2">
    <name type="scientific">Neobodo designis</name>
    <name type="common">Flagellated protozoan</name>
    <name type="synonym">Bodo designis</name>
    <dbReference type="NCBI Taxonomy" id="312471"/>
    <lineage>
        <taxon>Eukaryota</taxon>
        <taxon>Discoba</taxon>
        <taxon>Euglenozoa</taxon>
        <taxon>Kinetoplastea</taxon>
        <taxon>Metakinetoplastina</taxon>
        <taxon>Neobodonida</taxon>
        <taxon>Neobodo</taxon>
    </lineage>
</organism>
<accession>A0A7S1LEI1</accession>
<name>A0A7S1LEI1_NEODS</name>
<evidence type="ECO:0000256" key="1">
    <source>
        <dbReference type="SAM" id="MobiDB-lite"/>
    </source>
</evidence>
<proteinExistence type="predicted"/>
<dbReference type="EMBL" id="HBGF01011608">
    <property type="protein sequence ID" value="CAD9102022.1"/>
    <property type="molecule type" value="Transcribed_RNA"/>
</dbReference>
<evidence type="ECO:0000313" key="2">
    <source>
        <dbReference type="EMBL" id="CAD9102022.1"/>
    </source>
</evidence>
<feature type="region of interest" description="Disordered" evidence="1">
    <location>
        <begin position="136"/>
        <end position="176"/>
    </location>
</feature>
<sequence>MGQAFSYALDTAEREFVRVQGVASAEEAGRAVNYHQLRNMQLPEDLAPNTKHVAVLFSIDAGLDGVFSFDDLRNFIGWAADVMPGSAAGDDFAAQLQARCIFRLWSSVRQSPRGNDVFIDWLLLLAERAFPRHVMRPAGETGETGDVFGEDDDGDSSDTTTTDGSSGESSAPQAIDDVSQIVRDADDAVDGAAGNSTVIGIAAGDHNVASNDVEGERRRFGAAAVALVYELLQLEAVYGLDFDGFLHLLTGAAGAAPEMEAAPMDESTDDGAPSSPATTSSGGDGEEDTAGFFQPGEGTSRTTALIASFDTPREGQSDELPWVEEAPLRAFLDAFAQSMWVTLQRLGLHVLADDAGAVM</sequence>
<feature type="compositionally biased region" description="Low complexity" evidence="1">
    <location>
        <begin position="157"/>
        <end position="170"/>
    </location>
</feature>
<gene>
    <name evidence="2" type="ORF">NDES1114_LOCUS7749</name>
</gene>